<keyword evidence="2 3" id="KW-0472">Membrane</keyword>
<reference evidence="4 5" key="1">
    <citation type="submission" date="2011-11" db="EMBL/GenBank/DDBJ databases">
        <title>The Noncontiguous Finished sequence of Saccharomonospora cyanea NA-134.</title>
        <authorList>
            <consortium name="US DOE Joint Genome Institute"/>
            <person name="Lucas S."/>
            <person name="Han J."/>
            <person name="Lapidus A."/>
            <person name="Cheng J.-F."/>
            <person name="Goodwin L."/>
            <person name="Pitluck S."/>
            <person name="Peters L."/>
            <person name="Ovchinnikova G."/>
            <person name="Lu M."/>
            <person name="Detter J.C."/>
            <person name="Han C."/>
            <person name="Tapia R."/>
            <person name="Land M."/>
            <person name="Hauser L."/>
            <person name="Kyrpides N."/>
            <person name="Ivanova N."/>
            <person name="Pagani I."/>
            <person name="Brambilla E.-M."/>
            <person name="Klenk H.-P."/>
            <person name="Woyke T."/>
        </authorList>
    </citation>
    <scope>NUCLEOTIDE SEQUENCE [LARGE SCALE GENOMIC DNA]</scope>
    <source>
        <strain evidence="4 5">NA-134</strain>
    </source>
</reference>
<dbReference type="HOGENOM" id="CLU_090655_1_0_11"/>
<dbReference type="EMBL" id="CM001440">
    <property type="protein sequence ID" value="EHR59988.1"/>
    <property type="molecule type" value="Genomic_DNA"/>
</dbReference>
<dbReference type="OrthoDB" id="3472661at2"/>
<keyword evidence="5" id="KW-1185">Reference proteome</keyword>
<keyword evidence="3" id="KW-0812">Transmembrane</keyword>
<dbReference type="PANTHER" id="PTHR37042">
    <property type="entry name" value="OUTER MEMBRANE PROTEIN RV1973"/>
    <property type="match status" value="1"/>
</dbReference>
<protein>
    <recommendedName>
        <fullName evidence="6">Mce-associated membrane protein</fullName>
    </recommendedName>
</protein>
<sequence length="179" mass="18975">MARRGVSRDAKLTALAATAVVAAAVFAVWAALSWVSALTDDGLSAAEVRDEALRQGRERVAELTTMDHADAEAGVRRWLSATTGALRAELERTDPATLTAAEQAGTVTTGTVLHAALSEFDTGPGEQGRATLLASVEITSVRDGAEPRYTRNRYRAQLRHTGEGWKVEAFETIPVGGAE</sequence>
<comment type="subcellular location">
    <subcellularLocation>
        <location evidence="1">Membrane</location>
    </subcellularLocation>
</comment>
<gene>
    <name evidence="4" type="ORF">SaccyDRAFT_1077</name>
</gene>
<evidence type="ECO:0000256" key="1">
    <source>
        <dbReference type="ARBA" id="ARBA00004370"/>
    </source>
</evidence>
<dbReference type="eggNOG" id="ENOG5033H7Y">
    <property type="taxonomic scope" value="Bacteria"/>
</dbReference>
<dbReference type="AlphaFoldDB" id="H5XNG0"/>
<accession>H5XNG0</accession>
<dbReference type="STRING" id="882082.SaccyDRAFT_1077"/>
<evidence type="ECO:0000256" key="3">
    <source>
        <dbReference type="SAM" id="Phobius"/>
    </source>
</evidence>
<evidence type="ECO:0000313" key="4">
    <source>
        <dbReference type="EMBL" id="EHR59988.1"/>
    </source>
</evidence>
<feature type="transmembrane region" description="Helical" evidence="3">
    <location>
        <begin position="12"/>
        <end position="35"/>
    </location>
</feature>
<dbReference type="GO" id="GO:0016020">
    <property type="term" value="C:membrane"/>
    <property type="evidence" value="ECO:0007669"/>
    <property type="project" value="UniProtKB-SubCell"/>
</dbReference>
<evidence type="ECO:0000313" key="5">
    <source>
        <dbReference type="Proteomes" id="UP000002791"/>
    </source>
</evidence>
<organism evidence="4 5">
    <name type="scientific">Saccharomonospora cyanea NA-134</name>
    <dbReference type="NCBI Taxonomy" id="882082"/>
    <lineage>
        <taxon>Bacteria</taxon>
        <taxon>Bacillati</taxon>
        <taxon>Actinomycetota</taxon>
        <taxon>Actinomycetes</taxon>
        <taxon>Pseudonocardiales</taxon>
        <taxon>Pseudonocardiaceae</taxon>
        <taxon>Saccharomonospora</taxon>
    </lineage>
</organism>
<keyword evidence="3" id="KW-1133">Transmembrane helix</keyword>
<dbReference type="PANTHER" id="PTHR37042:SF4">
    <property type="entry name" value="OUTER MEMBRANE PROTEIN RV1973"/>
    <property type="match status" value="1"/>
</dbReference>
<proteinExistence type="predicted"/>
<dbReference type="RefSeq" id="WP_005454294.1">
    <property type="nucleotide sequence ID" value="NZ_CM001440.1"/>
</dbReference>
<evidence type="ECO:0008006" key="6">
    <source>
        <dbReference type="Google" id="ProtNLM"/>
    </source>
</evidence>
<evidence type="ECO:0000256" key="2">
    <source>
        <dbReference type="ARBA" id="ARBA00023136"/>
    </source>
</evidence>
<dbReference type="Proteomes" id="UP000002791">
    <property type="component" value="Chromosome"/>
</dbReference>
<name>H5XNG0_9PSEU</name>